<evidence type="ECO:0000313" key="7">
    <source>
        <dbReference type="Proteomes" id="UP000266633"/>
    </source>
</evidence>
<dbReference type="EMBL" id="QZDO01000016">
    <property type="protein sequence ID" value="RJL75541.1"/>
    <property type="molecule type" value="Genomic_DNA"/>
</dbReference>
<dbReference type="PIRSF" id="PIRSF016548">
    <property type="entry name" value="Rsd_AlgQ"/>
    <property type="match status" value="1"/>
</dbReference>
<keyword evidence="1 3" id="KW-0805">Transcription regulation</keyword>
<sequence length="150" mass="17548">MLKQLQRLTENVGGNYILIDQWLLARKHLLLAYYHLLSIQTGKIPEARTLDEFCHHLVDYLSVGHFHVYERMLQENTMRNDRKLTQASHFDVALRSNTQQIMDIYDSHLAFFIEPVDSQEFRRTLSGVGEALAMRFTLEDSLIRLMLDPG</sequence>
<dbReference type="Gene3D" id="1.20.120.1370">
    <property type="entry name" value="Regulator of RNA polymerase sigma(70) subunit, domain 4"/>
    <property type="match status" value="1"/>
</dbReference>
<dbReference type="NCBIfam" id="NF008723">
    <property type="entry name" value="PRK11718.1"/>
    <property type="match status" value="1"/>
</dbReference>
<dbReference type="GO" id="GO:0006355">
    <property type="term" value="P:regulation of DNA-templated transcription"/>
    <property type="evidence" value="ECO:0007669"/>
    <property type="project" value="InterPro"/>
</dbReference>
<dbReference type="AlphaFoldDB" id="A0AAP2G7N6"/>
<gene>
    <name evidence="5" type="ORF">D5077_05380</name>
    <name evidence="4" type="ORF">DF213_16510</name>
</gene>
<evidence type="ECO:0000256" key="3">
    <source>
        <dbReference type="RuleBase" id="RU004409"/>
    </source>
</evidence>
<name>A0AAP2G7N6_9GAMM</name>
<reference evidence="4 6" key="1">
    <citation type="submission" date="2018-05" db="EMBL/GenBank/DDBJ databases">
        <title>Genomic diversity of pathogens causing Blackleg of Potato in Pakistan.</title>
        <authorList>
            <person name="Sarfraz S."/>
            <person name="Riaz K."/>
            <person name="Oulghazi S."/>
            <person name="Cigna J."/>
            <person name="Sahi S.T."/>
            <person name="Khan S.H."/>
            <person name="Hameed A."/>
            <person name="Faure D."/>
        </authorList>
    </citation>
    <scope>NUCLEOTIDE SEQUENCE [LARGE SCALE GENOMIC DNA]</scope>
    <source>
        <strain evidence="4 6">SS70</strain>
    </source>
</reference>
<protein>
    <submittedName>
        <fullName evidence="4">Rsd/AlgQ family anti-sigma factor</fullName>
    </submittedName>
</protein>
<dbReference type="EMBL" id="QESZ01000024">
    <property type="protein sequence ID" value="PWD71079.1"/>
    <property type="molecule type" value="Genomic_DNA"/>
</dbReference>
<dbReference type="Proteomes" id="UP000245055">
    <property type="component" value="Unassembled WGS sequence"/>
</dbReference>
<keyword evidence="7" id="KW-1185">Reference proteome</keyword>
<dbReference type="Pfam" id="PF04353">
    <property type="entry name" value="Rsd_AlgQ"/>
    <property type="match status" value="1"/>
</dbReference>
<keyword evidence="2 3" id="KW-0804">Transcription</keyword>
<organism evidence="4 6">
    <name type="scientific">Dickeya dianthicola</name>
    <dbReference type="NCBI Taxonomy" id="204039"/>
    <lineage>
        <taxon>Bacteria</taxon>
        <taxon>Pseudomonadati</taxon>
        <taxon>Pseudomonadota</taxon>
        <taxon>Gammaproteobacteria</taxon>
        <taxon>Enterobacterales</taxon>
        <taxon>Pectobacteriaceae</taxon>
        <taxon>Dickeya</taxon>
    </lineage>
</organism>
<evidence type="ECO:0000313" key="5">
    <source>
        <dbReference type="EMBL" id="RJL75541.1"/>
    </source>
</evidence>
<accession>A0AAP2G7N6</accession>
<evidence type="ECO:0000313" key="6">
    <source>
        <dbReference type="Proteomes" id="UP000245055"/>
    </source>
</evidence>
<dbReference type="InterPro" id="IPR007448">
    <property type="entry name" value="Sigma70_reg_Rsd_AlgQ"/>
</dbReference>
<dbReference type="Proteomes" id="UP000266633">
    <property type="component" value="Unassembled WGS sequence"/>
</dbReference>
<reference evidence="5 7" key="2">
    <citation type="submission" date="2018-09" db="EMBL/GenBank/DDBJ databases">
        <title>Phylogenetic diversity of Pectobacterium and Dickeya strains causing blackleg disease of potato in Morocco.</title>
        <authorList>
            <person name="Oulghazi S."/>
            <person name="Moumni M."/>
            <person name="Faure D."/>
        </authorList>
    </citation>
    <scope>NUCLEOTIDE SEQUENCE [LARGE SCALE GENOMIC DNA]</scope>
    <source>
        <strain evidence="5 7">S4.16.03.LID</strain>
    </source>
</reference>
<dbReference type="GeneID" id="49320169"/>
<dbReference type="InterPro" id="IPR038309">
    <property type="entry name" value="Rsd/AlgQ_sf"/>
</dbReference>
<dbReference type="RefSeq" id="WP_024104190.1">
    <property type="nucleotide sequence ID" value="NZ_CP031560.1"/>
</dbReference>
<comment type="caution">
    <text evidence="4">The sequence shown here is derived from an EMBL/GenBank/DDBJ whole genome shotgun (WGS) entry which is preliminary data.</text>
</comment>
<evidence type="ECO:0000313" key="4">
    <source>
        <dbReference type="EMBL" id="PWD71079.1"/>
    </source>
</evidence>
<comment type="similarity">
    <text evidence="3">Belongs to the Rsd/AlgQ family.</text>
</comment>
<evidence type="ECO:0000256" key="2">
    <source>
        <dbReference type="ARBA" id="ARBA00023163"/>
    </source>
</evidence>
<proteinExistence type="inferred from homology"/>
<evidence type="ECO:0000256" key="1">
    <source>
        <dbReference type="ARBA" id="ARBA00023015"/>
    </source>
</evidence>